<dbReference type="PROSITE" id="PS00455">
    <property type="entry name" value="AMP_BINDING"/>
    <property type="match status" value="1"/>
</dbReference>
<feature type="domain" description="AMP-dependent synthetase/ligase" evidence="1">
    <location>
        <begin position="25"/>
        <end position="407"/>
    </location>
</feature>
<dbReference type="SUPFAM" id="SSF56801">
    <property type="entry name" value="Acetyl-CoA synthetase-like"/>
    <property type="match status" value="1"/>
</dbReference>
<dbReference type="Pfam" id="PF13193">
    <property type="entry name" value="AMP-binding_C"/>
    <property type="match status" value="1"/>
</dbReference>
<organism evidence="3 4">
    <name type="scientific">Fusarium gaditjirri</name>
    <dbReference type="NCBI Taxonomy" id="282569"/>
    <lineage>
        <taxon>Eukaryota</taxon>
        <taxon>Fungi</taxon>
        <taxon>Dikarya</taxon>
        <taxon>Ascomycota</taxon>
        <taxon>Pezizomycotina</taxon>
        <taxon>Sordariomycetes</taxon>
        <taxon>Hypocreomycetidae</taxon>
        <taxon>Hypocreales</taxon>
        <taxon>Nectriaceae</taxon>
        <taxon>Fusarium</taxon>
        <taxon>Fusarium nisikadoi species complex</taxon>
    </lineage>
</organism>
<evidence type="ECO:0000313" key="4">
    <source>
        <dbReference type="Proteomes" id="UP000604273"/>
    </source>
</evidence>
<dbReference type="InterPro" id="IPR000873">
    <property type="entry name" value="AMP-dep_synth/lig_dom"/>
</dbReference>
<dbReference type="InterPro" id="IPR020845">
    <property type="entry name" value="AMP-binding_CS"/>
</dbReference>
<gene>
    <name evidence="3" type="ORF">FGADI_446</name>
</gene>
<dbReference type="EMBL" id="JABFAI010000007">
    <property type="protein sequence ID" value="KAF4961209.1"/>
    <property type="molecule type" value="Genomic_DNA"/>
</dbReference>
<keyword evidence="4" id="KW-1185">Reference proteome</keyword>
<dbReference type="OrthoDB" id="6509636at2759"/>
<name>A0A8H4TNX5_9HYPO</name>
<evidence type="ECO:0000259" key="1">
    <source>
        <dbReference type="Pfam" id="PF00501"/>
    </source>
</evidence>
<reference evidence="3" key="1">
    <citation type="journal article" date="2020" name="BMC Genomics">
        <title>Correction to: Identification and distribution of gene clusters required for synthesis of sphingolipid metabolism inhibitors in diverse species of the filamentous fungus Fusarium.</title>
        <authorList>
            <person name="Kim H.S."/>
            <person name="Lohmar J.M."/>
            <person name="Busman M."/>
            <person name="Brown D.W."/>
            <person name="Naumann T.A."/>
            <person name="Divon H.H."/>
            <person name="Lysoe E."/>
            <person name="Uhlig S."/>
            <person name="Proctor R.H."/>
        </authorList>
    </citation>
    <scope>NUCLEOTIDE SEQUENCE</scope>
    <source>
        <strain evidence="3">NRRL 45417</strain>
    </source>
</reference>
<feature type="domain" description="AMP-binding enzyme C-terminal" evidence="2">
    <location>
        <begin position="464"/>
        <end position="536"/>
    </location>
</feature>
<dbReference type="InterPro" id="IPR025110">
    <property type="entry name" value="AMP-bd_C"/>
</dbReference>
<sequence>MPIQSRWSTPTPRISLPSWVFGTKQPGQRNETIAFVDADDPNHTLTIWEFELYSKRLAIGLRRLGISPGDRVLVFSENGIFVPCLFFGIVMAGAIYTGATSSSTALELSYQLKDSGAKVLLTSTHLIKTAVESARIVNLAKSHIFHQDTRSGHHNNLSHDGVRSWIELLGSVHEAESFQWFEPPNTETAICCLNYSSGTTGRPKGVEVTHFAYVANGEAHLLLHRLQEDAWSGPYRGRALCFLPLNHVAAQTTFIANCPKMGVETYIMRQYKFNDMLSHIEKYEITELMTAPPIISSLVSNSALVGDSLRSVRNVICGTAPLALSLEQRANTLFKDDRVVVRQGWGMTELTCLGTMNDPRLAASPGSVGETAPNSAIKLISGVTEITEANKQGELWFTSPTLMAGYWKNPEATRETIIDQNGIRWLKTGDIAYLDSWGPGANIYLLDRSKEILKVKGFQVAPAELEAILATHPDIIDSGVVGINIQGLELPRAYVVRRPGADITALDIMSWMESRVARYKQLDGGIVFVDAIPRTQVSAVRPHYKCYQANDHGYIQSGKILRRILRDRAKEETNGLISVKAKLA</sequence>
<dbReference type="Gene3D" id="3.40.50.12780">
    <property type="entry name" value="N-terminal domain of ligase-like"/>
    <property type="match status" value="1"/>
</dbReference>
<evidence type="ECO:0000259" key="2">
    <source>
        <dbReference type="Pfam" id="PF13193"/>
    </source>
</evidence>
<dbReference type="PANTHER" id="PTHR24096:SF424">
    <property type="entry name" value="ACETYL-COA SYNTHETASE-LIKE PROTEIN-RELATED"/>
    <property type="match status" value="1"/>
</dbReference>
<evidence type="ECO:0008006" key="5">
    <source>
        <dbReference type="Google" id="ProtNLM"/>
    </source>
</evidence>
<accession>A0A8H4TNX5</accession>
<dbReference type="InterPro" id="IPR042099">
    <property type="entry name" value="ANL_N_sf"/>
</dbReference>
<dbReference type="InterPro" id="IPR045851">
    <property type="entry name" value="AMP-bd_C_sf"/>
</dbReference>
<dbReference type="AlphaFoldDB" id="A0A8H4TNX5"/>
<protein>
    <recommendedName>
        <fullName evidence="5">4-coumarate--CoA ligase</fullName>
    </recommendedName>
</protein>
<dbReference type="Pfam" id="PF00501">
    <property type="entry name" value="AMP-binding"/>
    <property type="match status" value="1"/>
</dbReference>
<evidence type="ECO:0000313" key="3">
    <source>
        <dbReference type="EMBL" id="KAF4961209.1"/>
    </source>
</evidence>
<dbReference type="PANTHER" id="PTHR24096">
    <property type="entry name" value="LONG-CHAIN-FATTY-ACID--COA LIGASE"/>
    <property type="match status" value="1"/>
</dbReference>
<proteinExistence type="predicted"/>
<dbReference type="Gene3D" id="3.30.300.30">
    <property type="match status" value="1"/>
</dbReference>
<dbReference type="GO" id="GO:0016405">
    <property type="term" value="F:CoA-ligase activity"/>
    <property type="evidence" value="ECO:0007669"/>
    <property type="project" value="TreeGrafter"/>
</dbReference>
<reference evidence="3" key="2">
    <citation type="submission" date="2020-05" db="EMBL/GenBank/DDBJ databases">
        <authorList>
            <person name="Kim H.-S."/>
            <person name="Proctor R.H."/>
            <person name="Brown D.W."/>
        </authorList>
    </citation>
    <scope>NUCLEOTIDE SEQUENCE</scope>
    <source>
        <strain evidence="3">NRRL 45417</strain>
    </source>
</reference>
<dbReference type="Proteomes" id="UP000604273">
    <property type="component" value="Unassembled WGS sequence"/>
</dbReference>
<comment type="caution">
    <text evidence="3">The sequence shown here is derived from an EMBL/GenBank/DDBJ whole genome shotgun (WGS) entry which is preliminary data.</text>
</comment>